<dbReference type="EMBL" id="JADKYU010000972">
    <property type="protein sequence ID" value="MBF4986101.1"/>
    <property type="molecule type" value="Genomic_DNA"/>
</dbReference>
<evidence type="ECO:0000313" key="3">
    <source>
        <dbReference type="EMBL" id="MBF4986101.1"/>
    </source>
</evidence>
<protein>
    <submittedName>
        <fullName evidence="3">ABC transporter permease</fullName>
    </submittedName>
</protein>
<keyword evidence="1" id="KW-1133">Transmembrane helix</keyword>
<name>A0ABS0A9R8_9FLAO</name>
<sequence length="129" mass="14180">YDLENLKLDQGRFFSESESVSGAPVAVIGYEVAQNLFKNTNPLGKRVRLYGNKFTIIGVISAVVLDLLLSPYIFLTKFTGINALSSLGAPKSRPDPCLLITPMIVNLLPYRRTLLPNGLVFLNKFCATS</sequence>
<keyword evidence="1" id="KW-0812">Transmembrane</keyword>
<organism evidence="3 4">
    <name type="scientific">Nonlabens mediterrranea</name>
    <dbReference type="NCBI Taxonomy" id="1419947"/>
    <lineage>
        <taxon>Bacteria</taxon>
        <taxon>Pseudomonadati</taxon>
        <taxon>Bacteroidota</taxon>
        <taxon>Flavobacteriia</taxon>
        <taxon>Flavobacteriales</taxon>
        <taxon>Flavobacteriaceae</taxon>
        <taxon>Nonlabens</taxon>
    </lineage>
</organism>
<keyword evidence="1" id="KW-0472">Membrane</keyword>
<proteinExistence type="predicted"/>
<evidence type="ECO:0000259" key="2">
    <source>
        <dbReference type="Pfam" id="PF12704"/>
    </source>
</evidence>
<reference evidence="3 4" key="1">
    <citation type="submission" date="2020-11" db="EMBL/GenBank/DDBJ databases">
        <title>P. mediterranea TC4 genome.</title>
        <authorList>
            <person name="Molmeret M."/>
        </authorList>
    </citation>
    <scope>NUCLEOTIDE SEQUENCE [LARGE SCALE GENOMIC DNA]</scope>
    <source>
        <strain evidence="3 4">TC4</strain>
    </source>
</reference>
<feature type="domain" description="MacB-like periplasmic core" evidence="2">
    <location>
        <begin position="4"/>
        <end position="62"/>
    </location>
</feature>
<dbReference type="Proteomes" id="UP001194729">
    <property type="component" value="Unassembled WGS sequence"/>
</dbReference>
<comment type="caution">
    <text evidence="3">The sequence shown here is derived from an EMBL/GenBank/DDBJ whole genome shotgun (WGS) entry which is preliminary data.</text>
</comment>
<feature type="non-terminal residue" evidence="3">
    <location>
        <position position="1"/>
    </location>
</feature>
<evidence type="ECO:0000256" key="1">
    <source>
        <dbReference type="SAM" id="Phobius"/>
    </source>
</evidence>
<keyword evidence="4" id="KW-1185">Reference proteome</keyword>
<evidence type="ECO:0000313" key="4">
    <source>
        <dbReference type="Proteomes" id="UP001194729"/>
    </source>
</evidence>
<dbReference type="InterPro" id="IPR025857">
    <property type="entry name" value="MacB_PCD"/>
</dbReference>
<dbReference type="Pfam" id="PF12704">
    <property type="entry name" value="MacB_PCD"/>
    <property type="match status" value="1"/>
</dbReference>
<feature type="transmembrane region" description="Helical" evidence="1">
    <location>
        <begin position="54"/>
        <end position="75"/>
    </location>
</feature>
<gene>
    <name evidence="3" type="ORF">FNJ87_17865</name>
</gene>
<accession>A0ABS0A9R8</accession>